<proteinExistence type="predicted"/>
<dbReference type="Proteomes" id="UP000298173">
    <property type="component" value="Unassembled WGS sequence"/>
</dbReference>
<dbReference type="InterPro" id="IPR032109">
    <property type="entry name" value="Big_3_5"/>
</dbReference>
<dbReference type="Pfam" id="PF16640">
    <property type="entry name" value="Big_3_5"/>
    <property type="match status" value="1"/>
</dbReference>
<gene>
    <name evidence="3" type="ORF">E3O06_03005</name>
</gene>
<comment type="caution">
    <text evidence="3">The sequence shown here is derived from an EMBL/GenBank/DDBJ whole genome shotgun (WGS) entry which is preliminary data.</text>
</comment>
<dbReference type="GO" id="GO:0005975">
    <property type="term" value="P:carbohydrate metabolic process"/>
    <property type="evidence" value="ECO:0007669"/>
    <property type="project" value="UniProtKB-ARBA"/>
</dbReference>
<evidence type="ECO:0000313" key="4">
    <source>
        <dbReference type="Proteomes" id="UP000298173"/>
    </source>
</evidence>
<evidence type="ECO:0000313" key="3">
    <source>
        <dbReference type="EMBL" id="TFB76352.1"/>
    </source>
</evidence>
<dbReference type="RefSeq" id="WP_134501516.1">
    <property type="nucleotide sequence ID" value="NZ_SOEY01000006.1"/>
</dbReference>
<keyword evidence="4" id="KW-1185">Reference proteome</keyword>
<feature type="signal peptide" evidence="1">
    <location>
        <begin position="1"/>
        <end position="41"/>
    </location>
</feature>
<accession>A0A4R8V5I2</accession>
<feature type="chain" id="PRO_5020537308" evidence="1">
    <location>
        <begin position="42"/>
        <end position="353"/>
    </location>
</feature>
<dbReference type="EMBL" id="SOEY01000006">
    <property type="protein sequence ID" value="TFB76352.1"/>
    <property type="molecule type" value="Genomic_DNA"/>
</dbReference>
<name>A0A4R8V5I2_9MICO</name>
<feature type="domain" description="Bacterial Ig-like" evidence="2">
    <location>
        <begin position="268"/>
        <end position="342"/>
    </location>
</feature>
<reference evidence="3 4" key="1">
    <citation type="submission" date="2019-03" db="EMBL/GenBank/DDBJ databases">
        <title>Genomics of glacier-inhabiting Cryobacterium strains.</title>
        <authorList>
            <person name="Liu Q."/>
            <person name="Xin Y.-H."/>
        </authorList>
    </citation>
    <scope>NUCLEOTIDE SEQUENCE [LARGE SCALE GENOMIC DNA]</scope>
    <source>
        <strain evidence="3 4">HLT2-23</strain>
    </source>
</reference>
<dbReference type="AlphaFoldDB" id="A0A4R8V5I2"/>
<evidence type="ECO:0000256" key="1">
    <source>
        <dbReference type="SAM" id="SignalP"/>
    </source>
</evidence>
<evidence type="ECO:0000259" key="2">
    <source>
        <dbReference type="Pfam" id="PF16640"/>
    </source>
</evidence>
<organism evidence="3 4">
    <name type="scientific">Cryobacterium glaciale</name>
    <dbReference type="NCBI Taxonomy" id="1259145"/>
    <lineage>
        <taxon>Bacteria</taxon>
        <taxon>Bacillati</taxon>
        <taxon>Actinomycetota</taxon>
        <taxon>Actinomycetes</taxon>
        <taxon>Micrococcales</taxon>
        <taxon>Microbacteriaceae</taxon>
        <taxon>Cryobacterium</taxon>
    </lineage>
</organism>
<dbReference type="OrthoDB" id="5103460at2"/>
<protein>
    <submittedName>
        <fullName evidence="3">Ig-like domain repeat protein</fullName>
    </submittedName>
</protein>
<sequence>MTPVPHTSPSIRRGAKRSWRLPALVIASVLGALIVAPAASAATDAPALSTGRSTVSIEAGTFDFYFAGQAASVYGEISAVAPATAVPTGSVRVVSLEPGNRTETPALLPSDLAGIFFSEAYPSKAGTRQFRVDYLGDKNFAPASKTFNYFVPTGPDTKTTLTATPSGTITAGQRITFIADVTDSQGRALDGDRSGEEITFFDNGRPLVGDQVFGEWHSTFTTTNLSVGVHRITAESFAVFYNPSTSPAVVITVVAKPAKVSGTLTVAPRGDVHVGTPVSATAKFTSSAGTVTGFVQFYDLTTKVGQPVALVKGSATFKYTSLKVGQHAVVARYLGTTKYAPAFTLPRLVRVIR</sequence>
<dbReference type="Gene3D" id="2.60.40.10">
    <property type="entry name" value="Immunoglobulins"/>
    <property type="match status" value="2"/>
</dbReference>
<keyword evidence="1" id="KW-0732">Signal</keyword>
<dbReference type="InterPro" id="IPR013783">
    <property type="entry name" value="Ig-like_fold"/>
</dbReference>